<organism evidence="1 2">
    <name type="scientific">Kribbella italica</name>
    <dbReference type="NCBI Taxonomy" id="1540520"/>
    <lineage>
        <taxon>Bacteria</taxon>
        <taxon>Bacillati</taxon>
        <taxon>Actinomycetota</taxon>
        <taxon>Actinomycetes</taxon>
        <taxon>Propionibacteriales</taxon>
        <taxon>Kribbellaceae</taxon>
        <taxon>Kribbella</taxon>
    </lineage>
</organism>
<dbReference type="RefSeq" id="WP_184797752.1">
    <property type="nucleotide sequence ID" value="NZ_JACHMY010000001.1"/>
</dbReference>
<evidence type="ECO:0008006" key="3">
    <source>
        <dbReference type="Google" id="ProtNLM"/>
    </source>
</evidence>
<sequence>MEPADGERRAAHAVYVRFAPCGSRITLRPDPGLPLELVSATPLRLREADHPDYAYADLSVRNRSQAPVSVLTSRSGARMAICKDGVVVARPGGSRAVGSAYTIAAGEARDHRATVGLIGCNPEERLKPGDYQLHALQQFMFVDRDGVPGESMLVYGGPWDIELG</sequence>
<evidence type="ECO:0000313" key="1">
    <source>
        <dbReference type="EMBL" id="MBB5837612.1"/>
    </source>
</evidence>
<evidence type="ECO:0000313" key="2">
    <source>
        <dbReference type="Proteomes" id="UP000549971"/>
    </source>
</evidence>
<comment type="caution">
    <text evidence="1">The sequence shown here is derived from an EMBL/GenBank/DDBJ whole genome shotgun (WGS) entry which is preliminary data.</text>
</comment>
<dbReference type="EMBL" id="JACHMY010000001">
    <property type="protein sequence ID" value="MBB5837612.1"/>
    <property type="molecule type" value="Genomic_DNA"/>
</dbReference>
<keyword evidence="2" id="KW-1185">Reference proteome</keyword>
<reference evidence="1 2" key="1">
    <citation type="submission" date="2020-08" db="EMBL/GenBank/DDBJ databases">
        <title>Sequencing the genomes of 1000 actinobacteria strains.</title>
        <authorList>
            <person name="Klenk H.-P."/>
        </authorList>
    </citation>
    <scope>NUCLEOTIDE SEQUENCE [LARGE SCALE GENOMIC DNA]</scope>
    <source>
        <strain evidence="1 2">DSM 28967</strain>
    </source>
</reference>
<protein>
    <recommendedName>
        <fullName evidence="3">DUF4232 domain-containing protein</fullName>
    </recommendedName>
</protein>
<gene>
    <name evidence="1" type="ORF">HDA39_004346</name>
</gene>
<accession>A0A7W9J9H1</accession>
<dbReference type="Proteomes" id="UP000549971">
    <property type="component" value="Unassembled WGS sequence"/>
</dbReference>
<name>A0A7W9J9H1_9ACTN</name>
<dbReference type="AlphaFoldDB" id="A0A7W9J9H1"/>
<proteinExistence type="predicted"/>